<keyword evidence="1" id="KW-0472">Membrane</keyword>
<dbReference type="AlphaFoldDB" id="A0A1Y4T084"/>
<sequence>MRKSFFRLILEFILGGAVIMLTTYIFDDVYVKDFGVACLIAIVLALLNTFVKPVLSFIAFPITLLSLGLFQLVINGFVLEIAQMILAPDFYIPSFGLTILMSVVISILYSLLGIGKIND</sequence>
<organism evidence="2 3">
    <name type="scientific">Massilimicrobiota timonensis</name>
    <dbReference type="NCBI Taxonomy" id="1776392"/>
    <lineage>
        <taxon>Bacteria</taxon>
        <taxon>Bacillati</taxon>
        <taxon>Bacillota</taxon>
        <taxon>Erysipelotrichia</taxon>
        <taxon>Erysipelotrichales</taxon>
        <taxon>Erysipelotrichaceae</taxon>
        <taxon>Massilimicrobiota</taxon>
    </lineage>
</organism>
<name>A0A1Y4T084_9FIRM</name>
<feature type="transmembrane region" description="Helical" evidence="1">
    <location>
        <begin position="33"/>
        <end position="51"/>
    </location>
</feature>
<feature type="transmembrane region" description="Helical" evidence="1">
    <location>
        <begin position="57"/>
        <end position="78"/>
    </location>
</feature>
<gene>
    <name evidence="2" type="ORF">B5E75_06395</name>
</gene>
<proteinExistence type="predicted"/>
<dbReference type="OrthoDB" id="1644720at2"/>
<keyword evidence="3" id="KW-1185">Reference proteome</keyword>
<evidence type="ECO:0000313" key="3">
    <source>
        <dbReference type="Proteomes" id="UP000195305"/>
    </source>
</evidence>
<feature type="transmembrane region" description="Helical" evidence="1">
    <location>
        <begin position="90"/>
        <end position="112"/>
    </location>
</feature>
<dbReference type="PANTHER" id="PTHR37309">
    <property type="entry name" value="SLR0284 PROTEIN"/>
    <property type="match status" value="1"/>
</dbReference>
<dbReference type="Pfam" id="PF04020">
    <property type="entry name" value="Phage_holin_4_2"/>
    <property type="match status" value="1"/>
</dbReference>
<dbReference type="Proteomes" id="UP000195305">
    <property type="component" value="Unassembled WGS sequence"/>
</dbReference>
<reference evidence="2 3" key="1">
    <citation type="journal article" date="2018" name="BMC Genomics">
        <title>Whole genome sequencing and function prediction of 133 gut anaerobes isolated from chicken caecum in pure cultures.</title>
        <authorList>
            <person name="Medvecky M."/>
            <person name="Cejkova D."/>
            <person name="Polansky O."/>
            <person name="Karasova D."/>
            <person name="Kubasova T."/>
            <person name="Cizek A."/>
            <person name="Rychlik I."/>
        </authorList>
    </citation>
    <scope>NUCLEOTIDE SEQUENCE [LARGE SCALE GENOMIC DNA]</scope>
    <source>
        <strain evidence="2 3">An13</strain>
    </source>
</reference>
<evidence type="ECO:0000256" key="1">
    <source>
        <dbReference type="SAM" id="Phobius"/>
    </source>
</evidence>
<dbReference type="EMBL" id="NFLJ01000015">
    <property type="protein sequence ID" value="OUQ34601.1"/>
    <property type="molecule type" value="Genomic_DNA"/>
</dbReference>
<keyword evidence="1" id="KW-0812">Transmembrane</keyword>
<keyword evidence="1" id="KW-1133">Transmembrane helix</keyword>
<dbReference type="RefSeq" id="WP_087357942.1">
    <property type="nucleotide sequence ID" value="NZ_NFLJ01000015.1"/>
</dbReference>
<accession>A0A1Y4T084</accession>
<evidence type="ECO:0008006" key="4">
    <source>
        <dbReference type="Google" id="ProtNLM"/>
    </source>
</evidence>
<evidence type="ECO:0000313" key="2">
    <source>
        <dbReference type="EMBL" id="OUQ34601.1"/>
    </source>
</evidence>
<comment type="caution">
    <text evidence="2">The sequence shown here is derived from an EMBL/GenBank/DDBJ whole genome shotgun (WGS) entry which is preliminary data.</text>
</comment>
<feature type="transmembrane region" description="Helical" evidence="1">
    <location>
        <begin position="6"/>
        <end position="26"/>
    </location>
</feature>
<dbReference type="InterPro" id="IPR007165">
    <property type="entry name" value="Phage_holin_4_2"/>
</dbReference>
<dbReference type="PANTHER" id="PTHR37309:SF1">
    <property type="entry name" value="SLR0284 PROTEIN"/>
    <property type="match status" value="1"/>
</dbReference>
<protein>
    <recommendedName>
        <fullName evidence="4">Phage holin family protein</fullName>
    </recommendedName>
</protein>